<comment type="cofactor">
    <cofactor evidence="1 11">
        <name>FAD</name>
        <dbReference type="ChEBI" id="CHEBI:57692"/>
    </cofactor>
</comment>
<evidence type="ECO:0000256" key="9">
    <source>
        <dbReference type="ARBA" id="ARBA00048305"/>
    </source>
</evidence>
<evidence type="ECO:0000313" key="15">
    <source>
        <dbReference type="Proteomes" id="UP000268469"/>
    </source>
</evidence>
<dbReference type="SUPFAM" id="SSF46977">
    <property type="entry name" value="Succinate dehydrogenase/fumarate reductase flavoprotein C-terminal domain"/>
    <property type="match status" value="1"/>
</dbReference>
<dbReference type="InterPro" id="IPR037099">
    <property type="entry name" value="Fum_R/Succ_DH_flav-like_C_sf"/>
</dbReference>
<evidence type="ECO:0000256" key="2">
    <source>
        <dbReference type="ARBA" id="ARBA00004950"/>
    </source>
</evidence>
<dbReference type="GO" id="GO:0009435">
    <property type="term" value="P:NAD+ biosynthetic process"/>
    <property type="evidence" value="ECO:0007669"/>
    <property type="project" value="UniProtKB-UniPathway"/>
</dbReference>
<comment type="subcellular location">
    <subcellularLocation>
        <location evidence="11">Cytoplasm</location>
    </subcellularLocation>
</comment>
<dbReference type="InterPro" id="IPR015939">
    <property type="entry name" value="Fum_Rdtase/Succ_DH_flav-like_C"/>
</dbReference>
<accession>A0A660SI06</accession>
<dbReference type="InterPro" id="IPR005288">
    <property type="entry name" value="NadB"/>
</dbReference>
<dbReference type="NCBIfam" id="TIGR00551">
    <property type="entry name" value="nadB"/>
    <property type="match status" value="1"/>
</dbReference>
<keyword evidence="7 11" id="KW-0274">FAD</keyword>
<evidence type="ECO:0000256" key="11">
    <source>
        <dbReference type="RuleBase" id="RU362049"/>
    </source>
</evidence>
<dbReference type="GO" id="GO:0005737">
    <property type="term" value="C:cytoplasm"/>
    <property type="evidence" value="ECO:0007669"/>
    <property type="project" value="UniProtKB-SubCell"/>
</dbReference>
<dbReference type="Gene3D" id="1.20.58.100">
    <property type="entry name" value="Fumarate reductase/succinate dehydrogenase flavoprotein-like, C-terminal domain"/>
    <property type="match status" value="1"/>
</dbReference>
<evidence type="ECO:0000256" key="6">
    <source>
        <dbReference type="ARBA" id="ARBA00022642"/>
    </source>
</evidence>
<dbReference type="InterPro" id="IPR027477">
    <property type="entry name" value="Succ_DH/fumarate_Rdtase_cat_sf"/>
</dbReference>
<comment type="function">
    <text evidence="11">Catalyzes the oxidation of L-aspartate to iminoaspartate.</text>
</comment>
<feature type="domain" description="Fumarate reductase/succinate dehydrogenase flavoprotein-like C-terminal" evidence="13">
    <location>
        <begin position="424"/>
        <end position="512"/>
    </location>
</feature>
<evidence type="ECO:0000259" key="13">
    <source>
        <dbReference type="Pfam" id="PF02910"/>
    </source>
</evidence>
<dbReference type="GO" id="GO:0008734">
    <property type="term" value="F:L-aspartate oxidase activity"/>
    <property type="evidence" value="ECO:0007669"/>
    <property type="project" value="UniProtKB-UniRule"/>
</dbReference>
<evidence type="ECO:0000256" key="8">
    <source>
        <dbReference type="ARBA" id="ARBA00023002"/>
    </source>
</evidence>
<dbReference type="InterPro" id="IPR036188">
    <property type="entry name" value="FAD/NAD-bd_sf"/>
</dbReference>
<dbReference type="Proteomes" id="UP000268469">
    <property type="component" value="Unassembled WGS sequence"/>
</dbReference>
<reference evidence="14 15" key="1">
    <citation type="submission" date="2018-06" db="EMBL/GenBank/DDBJ databases">
        <title>Extensive metabolic versatility and redundancy in microbially diverse, dynamic hydrothermal sediments.</title>
        <authorList>
            <person name="Dombrowski N."/>
            <person name="Teske A."/>
            <person name="Baker B.J."/>
        </authorList>
    </citation>
    <scope>NUCLEOTIDE SEQUENCE [LARGE SCALE GENOMIC DNA]</scope>
    <source>
        <strain evidence="14">B36_G15</strain>
    </source>
</reference>
<dbReference type="PANTHER" id="PTHR42716:SF2">
    <property type="entry name" value="L-ASPARTATE OXIDASE, CHLOROPLASTIC"/>
    <property type="match status" value="1"/>
</dbReference>
<feature type="domain" description="FAD-dependent oxidoreductase 2 FAD-binding" evidence="12">
    <location>
        <begin position="8"/>
        <end position="381"/>
    </location>
</feature>
<dbReference type="FunFam" id="3.90.700.10:FF:000002">
    <property type="entry name" value="L-aspartate oxidase"/>
    <property type="match status" value="1"/>
</dbReference>
<protein>
    <recommendedName>
        <fullName evidence="4 10">L-aspartate oxidase</fullName>
        <ecNumber evidence="4 10">1.4.3.16</ecNumber>
    </recommendedName>
</protein>
<evidence type="ECO:0000313" key="14">
    <source>
        <dbReference type="EMBL" id="RKX69766.1"/>
    </source>
</evidence>
<gene>
    <name evidence="14" type="primary">nadB</name>
    <name evidence="14" type="ORF">DRP53_07195</name>
</gene>
<dbReference type="UniPathway" id="UPA00253">
    <property type="reaction ID" value="UER00326"/>
</dbReference>
<dbReference type="Gene3D" id="3.50.50.60">
    <property type="entry name" value="FAD/NAD(P)-binding domain"/>
    <property type="match status" value="1"/>
</dbReference>
<evidence type="ECO:0000256" key="5">
    <source>
        <dbReference type="ARBA" id="ARBA00022630"/>
    </source>
</evidence>
<evidence type="ECO:0000256" key="3">
    <source>
        <dbReference type="ARBA" id="ARBA00008562"/>
    </source>
</evidence>
<sequence length="525" mass="58120">MMETIKTDHLIIGSGIAGLTYAINLKRGRIIILTKKRPSDSNTNYAQGGIAAALDRDDSFVSHLQDTLMTGDGLSKPEVVELMVKEAPKVITELEELGVRFTKVMTDGKVSFALGKEGGHSHRRIVFAQDRTGAEIETTLLNRVKDRLTIIEGGLALDLIVEDGECFGAYYLDTISGEIGAIVARSTLIATGGIGQVYRLTTNPRIATGDGIGMAFRAGARIANMEFIQFHPTGVYNMMIDGRVFLISEAVRGEGGILKTVDGEPFMLKYDPRGCLAPRDIVARAIEKEMVRSGRPFVYLDLTHLDPDWIRRRFPTIYKTCLDFGLDITRSPIPVAPAAHYLCGGIVVDIDGRTNIKRLYAAGEVAMTGVHGANRLASNSLLEAVVFAKRAAVDAGESGEVDFTPPPLKLSGDFPEKQTETYIQSLKDLMTRKAGIVRRLDELKEGKKRVREMLSEVIGVINRSPRLWQLKNMLTSAYLILHSALMRRESRGLHYLEDFPHKDDHYLKDTVVDPEPLYHEIVSHR</sequence>
<keyword evidence="8 11" id="KW-0560">Oxidoreductase</keyword>
<comment type="caution">
    <text evidence="14">The sequence shown here is derived from an EMBL/GenBank/DDBJ whole genome shotgun (WGS) entry which is preliminary data.</text>
</comment>
<comment type="pathway">
    <text evidence="2 11">Cofactor biosynthesis; NAD(+) biosynthesis; iminoaspartate from L-aspartate (oxidase route): step 1/1.</text>
</comment>
<evidence type="ECO:0000256" key="4">
    <source>
        <dbReference type="ARBA" id="ARBA00012173"/>
    </source>
</evidence>
<keyword evidence="6 11" id="KW-0662">Pyridine nucleotide biosynthesis</keyword>
<dbReference type="PANTHER" id="PTHR42716">
    <property type="entry name" value="L-ASPARTATE OXIDASE"/>
    <property type="match status" value="1"/>
</dbReference>
<evidence type="ECO:0000256" key="1">
    <source>
        <dbReference type="ARBA" id="ARBA00001974"/>
    </source>
</evidence>
<evidence type="ECO:0000259" key="12">
    <source>
        <dbReference type="Pfam" id="PF00890"/>
    </source>
</evidence>
<dbReference type="SUPFAM" id="SSF51905">
    <property type="entry name" value="FAD/NAD(P)-binding domain"/>
    <property type="match status" value="1"/>
</dbReference>
<evidence type="ECO:0000256" key="10">
    <source>
        <dbReference type="NCBIfam" id="TIGR00551"/>
    </source>
</evidence>
<evidence type="ECO:0000256" key="7">
    <source>
        <dbReference type="ARBA" id="ARBA00022827"/>
    </source>
</evidence>
<comment type="catalytic activity">
    <reaction evidence="9">
        <text>L-aspartate + O2 = iminosuccinate + H2O2</text>
        <dbReference type="Rhea" id="RHEA:25876"/>
        <dbReference type="ChEBI" id="CHEBI:15379"/>
        <dbReference type="ChEBI" id="CHEBI:16240"/>
        <dbReference type="ChEBI" id="CHEBI:29991"/>
        <dbReference type="ChEBI" id="CHEBI:77875"/>
        <dbReference type="EC" id="1.4.3.16"/>
    </reaction>
    <physiologicalReaction direction="left-to-right" evidence="9">
        <dbReference type="Rhea" id="RHEA:25877"/>
    </physiologicalReaction>
</comment>
<dbReference type="SUPFAM" id="SSF56425">
    <property type="entry name" value="Succinate dehydrogenase/fumarate reductase flavoprotein, catalytic domain"/>
    <property type="match status" value="1"/>
</dbReference>
<proteinExistence type="inferred from homology"/>
<dbReference type="EC" id="1.4.3.16" evidence="4 10"/>
<organism evidence="14 15">
    <name type="scientific">candidate division WOR-3 bacterium</name>
    <dbReference type="NCBI Taxonomy" id="2052148"/>
    <lineage>
        <taxon>Bacteria</taxon>
        <taxon>Bacteria division WOR-3</taxon>
    </lineage>
</organism>
<keyword evidence="5 11" id="KW-0285">Flavoprotein</keyword>
<name>A0A660SI06_UNCW3</name>
<dbReference type="AlphaFoldDB" id="A0A660SI06"/>
<dbReference type="Gene3D" id="3.90.700.10">
    <property type="entry name" value="Succinate dehydrogenase/fumarate reductase flavoprotein, catalytic domain"/>
    <property type="match status" value="1"/>
</dbReference>
<dbReference type="InterPro" id="IPR003953">
    <property type="entry name" value="FAD-dep_OxRdtase_2_FAD-bd"/>
</dbReference>
<dbReference type="Pfam" id="PF02910">
    <property type="entry name" value="Succ_DH_flav_C"/>
    <property type="match status" value="1"/>
</dbReference>
<comment type="similarity">
    <text evidence="3 11">Belongs to the FAD-dependent oxidoreductase 2 family. NadB subfamily.</text>
</comment>
<dbReference type="EMBL" id="QNBE01000067">
    <property type="protein sequence ID" value="RKX69766.1"/>
    <property type="molecule type" value="Genomic_DNA"/>
</dbReference>
<dbReference type="Pfam" id="PF00890">
    <property type="entry name" value="FAD_binding_2"/>
    <property type="match status" value="1"/>
</dbReference>
<dbReference type="PRINTS" id="PR00368">
    <property type="entry name" value="FADPNR"/>
</dbReference>